<keyword evidence="9" id="KW-1185">Reference proteome</keyword>
<evidence type="ECO:0000256" key="3">
    <source>
        <dbReference type="ARBA" id="ARBA00022505"/>
    </source>
</evidence>
<dbReference type="Pfam" id="PF03459">
    <property type="entry name" value="TOBE"/>
    <property type="match status" value="2"/>
</dbReference>
<reference evidence="8" key="1">
    <citation type="journal article" date="2019" name="PLoS Negl. Trop. Dis.">
        <title>Revisiting the worldwide diversity of Leptospira species in the environment.</title>
        <authorList>
            <person name="Vincent A.T."/>
            <person name="Schiettekatte O."/>
            <person name="Bourhy P."/>
            <person name="Veyrier F.J."/>
            <person name="Picardeau M."/>
        </authorList>
    </citation>
    <scope>NUCLEOTIDE SEQUENCE [LARGE SCALE GENOMIC DNA]</scope>
    <source>
        <strain evidence="8">201702692</strain>
    </source>
</reference>
<dbReference type="Proteomes" id="UP000298125">
    <property type="component" value="Unassembled WGS sequence"/>
</dbReference>
<dbReference type="GO" id="GO:0003700">
    <property type="term" value="F:DNA-binding transcription factor activity"/>
    <property type="evidence" value="ECO:0007669"/>
    <property type="project" value="InterPro"/>
</dbReference>
<feature type="domain" description="Mop" evidence="7">
    <location>
        <begin position="127"/>
        <end position="193"/>
    </location>
</feature>
<dbReference type="PROSITE" id="PS51866">
    <property type="entry name" value="MOP"/>
    <property type="match status" value="2"/>
</dbReference>
<keyword evidence="2 5" id="KW-0813">Transport</keyword>
<dbReference type="PANTHER" id="PTHR30432:SF1">
    <property type="entry name" value="DNA-BINDING TRANSCRIPTIONAL DUAL REGULATOR MODE"/>
    <property type="match status" value="1"/>
</dbReference>
<dbReference type="Gene3D" id="1.10.10.10">
    <property type="entry name" value="Winged helix-like DNA-binding domain superfamily/Winged helix DNA-binding domain"/>
    <property type="match status" value="1"/>
</dbReference>
<dbReference type="EMBL" id="RQGA01000019">
    <property type="protein sequence ID" value="TGL33497.1"/>
    <property type="molecule type" value="Genomic_DNA"/>
</dbReference>
<dbReference type="GO" id="GO:0030151">
    <property type="term" value="F:molybdenum ion binding"/>
    <property type="evidence" value="ECO:0007669"/>
    <property type="project" value="UniProtKB-UniRule"/>
</dbReference>
<evidence type="ECO:0000313" key="9">
    <source>
        <dbReference type="Proteomes" id="UP000298125"/>
    </source>
</evidence>
<proteinExistence type="inferred from homology"/>
<dbReference type="RefSeq" id="WP_135581245.1">
    <property type="nucleotide sequence ID" value="NZ_RQGA01000019.1"/>
</dbReference>
<evidence type="ECO:0000256" key="1">
    <source>
        <dbReference type="ARBA" id="ARBA00008110"/>
    </source>
</evidence>
<dbReference type="InterPro" id="IPR008995">
    <property type="entry name" value="Mo/tungstate-bd_C_term_dom"/>
</dbReference>
<evidence type="ECO:0000313" key="8">
    <source>
        <dbReference type="EMBL" id="TGL33497.1"/>
    </source>
</evidence>
<name>A0A4R9J786_9LEPT</name>
<dbReference type="InterPro" id="IPR051815">
    <property type="entry name" value="Molybdate_resp_trans_reg"/>
</dbReference>
<evidence type="ECO:0000259" key="7">
    <source>
        <dbReference type="PROSITE" id="PS51866"/>
    </source>
</evidence>
<dbReference type="SUPFAM" id="SSF46785">
    <property type="entry name" value="Winged helix' DNA-binding domain"/>
    <property type="match status" value="1"/>
</dbReference>
<comment type="similarity">
    <text evidence="1 5">Belongs to the ModE family.</text>
</comment>
<accession>A0A4R9J786</accession>
<dbReference type="NCBIfam" id="TIGR00637">
    <property type="entry name" value="ModE_repress"/>
    <property type="match status" value="1"/>
</dbReference>
<dbReference type="InterPro" id="IPR004606">
    <property type="entry name" value="Mop_domain"/>
</dbReference>
<dbReference type="InterPro" id="IPR000847">
    <property type="entry name" value="LysR_HTH_N"/>
</dbReference>
<dbReference type="InterPro" id="IPR036390">
    <property type="entry name" value="WH_DNA-bd_sf"/>
</dbReference>
<keyword evidence="4" id="KW-0677">Repeat</keyword>
<dbReference type="InterPro" id="IPR003725">
    <property type="entry name" value="ModE-bd_N"/>
</dbReference>
<evidence type="ECO:0000256" key="4">
    <source>
        <dbReference type="ARBA" id="ARBA00022737"/>
    </source>
</evidence>
<gene>
    <name evidence="8" type="ORF">EHQ49_17870</name>
</gene>
<dbReference type="AlphaFoldDB" id="A0A4R9J786"/>
<keyword evidence="3 5" id="KW-0500">Molybdenum</keyword>
<feature type="domain" description="Mop" evidence="7">
    <location>
        <begin position="198"/>
        <end position="264"/>
    </location>
</feature>
<sequence length="265" mass="29469">MKEKLQIDGAFWLKRNKESKLGRDKIDLLLAIEKCGSISKAAKEVGISYKTAWDSIDLLNNLYKDILVEKTVGGNSGGGARLTAKAKEMIQLYQIVEEEHKKFISRISERMDDPFELMNFLNRISMKTSARNQFYGKIKNIEEGAVNSEISLSLKGNQEITAVITNQSVTNLGLKVGKDVYALIKASFIFISKDKNLSISTENKLYGKIFSIVKGSVNDEIILELNGGNKLTSIITRQATEQLTLKEGEEVCAFFNASSVILATE</sequence>
<dbReference type="SUPFAM" id="SSF50331">
    <property type="entry name" value="MOP-like"/>
    <property type="match status" value="2"/>
</dbReference>
<evidence type="ECO:0000256" key="5">
    <source>
        <dbReference type="PIRNR" id="PIRNR005763"/>
    </source>
</evidence>
<comment type="caution">
    <text evidence="8">The sequence shown here is derived from an EMBL/GenBank/DDBJ whole genome shotgun (WGS) entry which is preliminary data.</text>
</comment>
<dbReference type="NCBIfam" id="TIGR00638">
    <property type="entry name" value="Mop"/>
    <property type="match status" value="2"/>
</dbReference>
<dbReference type="Gene3D" id="2.40.50.100">
    <property type="match status" value="2"/>
</dbReference>
<dbReference type="PIRSF" id="PIRSF005763">
    <property type="entry name" value="Txn_reg_ModE"/>
    <property type="match status" value="1"/>
</dbReference>
<evidence type="ECO:0000256" key="6">
    <source>
        <dbReference type="PIRSR" id="PIRSR005763-1"/>
    </source>
</evidence>
<dbReference type="OrthoDB" id="122515at2"/>
<organism evidence="8 9">
    <name type="scientific">Leptospira perdikensis</name>
    <dbReference type="NCBI Taxonomy" id="2484948"/>
    <lineage>
        <taxon>Bacteria</taxon>
        <taxon>Pseudomonadati</taxon>
        <taxon>Spirochaetota</taxon>
        <taxon>Spirochaetia</taxon>
        <taxon>Leptospirales</taxon>
        <taxon>Leptospiraceae</taxon>
        <taxon>Leptospira</taxon>
    </lineage>
</organism>
<protein>
    <submittedName>
        <fullName evidence="8">LysR family transcriptional regulator</fullName>
    </submittedName>
</protein>
<dbReference type="InterPro" id="IPR005116">
    <property type="entry name" value="Transp-assoc_OB_typ1"/>
</dbReference>
<evidence type="ECO:0000256" key="2">
    <source>
        <dbReference type="ARBA" id="ARBA00022448"/>
    </source>
</evidence>
<dbReference type="GO" id="GO:0015689">
    <property type="term" value="P:molybdate ion transport"/>
    <property type="evidence" value="ECO:0007669"/>
    <property type="project" value="UniProtKB-UniRule"/>
</dbReference>
<dbReference type="Pfam" id="PF00126">
    <property type="entry name" value="HTH_1"/>
    <property type="match status" value="1"/>
</dbReference>
<feature type="region of interest" description="Required for dimer formation and molybdate binding" evidence="6">
    <location>
        <begin position="128"/>
        <end position="136"/>
    </location>
</feature>
<dbReference type="PANTHER" id="PTHR30432">
    <property type="entry name" value="TRANSCRIPTIONAL REGULATOR MODE"/>
    <property type="match status" value="1"/>
</dbReference>
<dbReference type="InterPro" id="IPR016462">
    <property type="entry name" value="ModE"/>
</dbReference>
<dbReference type="InterPro" id="IPR036388">
    <property type="entry name" value="WH-like_DNA-bd_sf"/>
</dbReference>